<dbReference type="Gene3D" id="1.20.1600.10">
    <property type="entry name" value="Outer membrane efflux proteins (OEP)"/>
    <property type="match status" value="1"/>
</dbReference>
<accession>A0A1V9G1C9</accession>
<evidence type="ECO:0000256" key="4">
    <source>
        <dbReference type="ARBA" id="ARBA00022452"/>
    </source>
</evidence>
<proteinExistence type="inferred from homology"/>
<comment type="subcellular location">
    <subcellularLocation>
        <location evidence="1">Cell outer membrane</location>
    </subcellularLocation>
</comment>
<evidence type="ECO:0000256" key="8">
    <source>
        <dbReference type="SAM" id="Coils"/>
    </source>
</evidence>
<dbReference type="PANTHER" id="PTHR30026:SF20">
    <property type="entry name" value="OUTER MEMBRANE PROTEIN TOLC"/>
    <property type="match status" value="1"/>
</dbReference>
<gene>
    <name evidence="10" type="ORF">A3860_20905</name>
</gene>
<dbReference type="Proteomes" id="UP000192796">
    <property type="component" value="Unassembled WGS sequence"/>
</dbReference>
<evidence type="ECO:0000256" key="2">
    <source>
        <dbReference type="ARBA" id="ARBA00007613"/>
    </source>
</evidence>
<keyword evidence="7" id="KW-0998">Cell outer membrane</keyword>
<feature type="signal peptide" evidence="9">
    <location>
        <begin position="1"/>
        <end position="18"/>
    </location>
</feature>
<keyword evidence="3" id="KW-0813">Transport</keyword>
<evidence type="ECO:0000256" key="7">
    <source>
        <dbReference type="ARBA" id="ARBA00023237"/>
    </source>
</evidence>
<dbReference type="OrthoDB" id="367883at2"/>
<keyword evidence="5" id="KW-0812">Transmembrane</keyword>
<keyword evidence="9" id="KW-0732">Signal</keyword>
<dbReference type="GO" id="GO:1990281">
    <property type="term" value="C:efflux pump complex"/>
    <property type="evidence" value="ECO:0007669"/>
    <property type="project" value="TreeGrafter"/>
</dbReference>
<dbReference type="Pfam" id="PF02321">
    <property type="entry name" value="OEP"/>
    <property type="match status" value="2"/>
</dbReference>
<evidence type="ECO:0000256" key="1">
    <source>
        <dbReference type="ARBA" id="ARBA00004442"/>
    </source>
</evidence>
<dbReference type="PANTHER" id="PTHR30026">
    <property type="entry name" value="OUTER MEMBRANE PROTEIN TOLC"/>
    <property type="match status" value="1"/>
</dbReference>
<evidence type="ECO:0000256" key="5">
    <source>
        <dbReference type="ARBA" id="ARBA00022692"/>
    </source>
</evidence>
<evidence type="ECO:0000256" key="9">
    <source>
        <dbReference type="SAM" id="SignalP"/>
    </source>
</evidence>
<comment type="similarity">
    <text evidence="2">Belongs to the outer membrane factor (OMF) (TC 1.B.17) family.</text>
</comment>
<reference evidence="10 11" key="1">
    <citation type="submission" date="2016-03" db="EMBL/GenBank/DDBJ databases">
        <title>Niastella vici sp. nov., isolated from farmland soil.</title>
        <authorList>
            <person name="Chen L."/>
            <person name="Wang D."/>
            <person name="Yang S."/>
            <person name="Wang G."/>
        </authorList>
    </citation>
    <scope>NUCLEOTIDE SEQUENCE [LARGE SCALE GENOMIC DNA]</scope>
    <source>
        <strain evidence="10 11">DJ57</strain>
    </source>
</reference>
<dbReference type="GO" id="GO:0015562">
    <property type="term" value="F:efflux transmembrane transporter activity"/>
    <property type="evidence" value="ECO:0007669"/>
    <property type="project" value="InterPro"/>
</dbReference>
<keyword evidence="8" id="KW-0175">Coiled coil</keyword>
<dbReference type="AlphaFoldDB" id="A0A1V9G1C9"/>
<evidence type="ECO:0000256" key="6">
    <source>
        <dbReference type="ARBA" id="ARBA00023136"/>
    </source>
</evidence>
<evidence type="ECO:0000256" key="3">
    <source>
        <dbReference type="ARBA" id="ARBA00022448"/>
    </source>
</evidence>
<feature type="coiled-coil region" evidence="8">
    <location>
        <begin position="124"/>
        <end position="151"/>
    </location>
</feature>
<evidence type="ECO:0000313" key="10">
    <source>
        <dbReference type="EMBL" id="OQP64431.1"/>
    </source>
</evidence>
<name>A0A1V9G1C9_9BACT</name>
<evidence type="ECO:0000313" key="11">
    <source>
        <dbReference type="Proteomes" id="UP000192796"/>
    </source>
</evidence>
<keyword evidence="4" id="KW-1134">Transmembrane beta strand</keyword>
<dbReference type="GO" id="GO:0015288">
    <property type="term" value="F:porin activity"/>
    <property type="evidence" value="ECO:0007669"/>
    <property type="project" value="TreeGrafter"/>
</dbReference>
<protein>
    <recommendedName>
        <fullName evidence="12">Transporter</fullName>
    </recommendedName>
</protein>
<keyword evidence="11" id="KW-1185">Reference proteome</keyword>
<sequence>MKKIFLLLITAMATAAFAQTNNSLSLSLQQAISTGLKNRYDIQASQYDVSLAQNAISKNRQEWLPEINASGNMRYNTQLQATMIPAGFGGFDKAQLLALGAKNVTIFGLDLVQPIYKPALTSDIKIAQNNLDLQKEKNREQEINIKQQISEAYLNVLLNQLQLRTATGIEKRYEDYYELASGKYDHGALIENDYLRARLDLQNAQVQMQQSKQNYDLAVDYLKYQLNVPASTALVLTDSLASKNSAAVEEAASLAGNRPEIKEIQLQQQNNALLWQKSNREWLPTVSFFANYSQQFLNGKFAYTENKWWAPFSYVGIKLNMPITPVLKKQVKKQEYAFKVQQTNLNLQQKKADIAYDVQKTLASLNNAWHNMQTTQDNYELSKRIYENQKQQYALGSFQYSNLLDTERSLNTAEQNYVKSVYEYLLAKLNYQKATGHL</sequence>
<dbReference type="EMBL" id="LVYD01000042">
    <property type="protein sequence ID" value="OQP64431.1"/>
    <property type="molecule type" value="Genomic_DNA"/>
</dbReference>
<organism evidence="10 11">
    <name type="scientific">Niastella vici</name>
    <dbReference type="NCBI Taxonomy" id="1703345"/>
    <lineage>
        <taxon>Bacteria</taxon>
        <taxon>Pseudomonadati</taxon>
        <taxon>Bacteroidota</taxon>
        <taxon>Chitinophagia</taxon>
        <taxon>Chitinophagales</taxon>
        <taxon>Chitinophagaceae</taxon>
        <taxon>Niastella</taxon>
    </lineage>
</organism>
<dbReference type="RefSeq" id="WP_081147049.1">
    <property type="nucleotide sequence ID" value="NZ_LVYD01000042.1"/>
</dbReference>
<keyword evidence="6" id="KW-0472">Membrane</keyword>
<dbReference type="SUPFAM" id="SSF56954">
    <property type="entry name" value="Outer membrane efflux proteins (OEP)"/>
    <property type="match status" value="1"/>
</dbReference>
<dbReference type="InterPro" id="IPR003423">
    <property type="entry name" value="OMP_efflux"/>
</dbReference>
<dbReference type="STRING" id="1703345.A3860_20905"/>
<comment type="caution">
    <text evidence="10">The sequence shown here is derived from an EMBL/GenBank/DDBJ whole genome shotgun (WGS) entry which is preliminary data.</text>
</comment>
<dbReference type="InterPro" id="IPR051906">
    <property type="entry name" value="TolC-like"/>
</dbReference>
<feature type="chain" id="PRO_5012822527" description="Transporter" evidence="9">
    <location>
        <begin position="19"/>
        <end position="438"/>
    </location>
</feature>
<dbReference type="GO" id="GO:0009279">
    <property type="term" value="C:cell outer membrane"/>
    <property type="evidence" value="ECO:0007669"/>
    <property type="project" value="UniProtKB-SubCell"/>
</dbReference>
<evidence type="ECO:0008006" key="12">
    <source>
        <dbReference type="Google" id="ProtNLM"/>
    </source>
</evidence>